<name>A0A3L6SIW2_PANMI</name>
<dbReference type="Proteomes" id="UP000275267">
    <property type="component" value="Unassembled WGS sequence"/>
</dbReference>
<dbReference type="Gene3D" id="3.30.497.10">
    <property type="entry name" value="Antithrombin, subunit I, domain 2"/>
    <property type="match status" value="1"/>
</dbReference>
<keyword evidence="5" id="KW-1185">Reference proteome</keyword>
<evidence type="ECO:0000259" key="3">
    <source>
        <dbReference type="Pfam" id="PF00079"/>
    </source>
</evidence>
<evidence type="ECO:0000313" key="4">
    <source>
        <dbReference type="EMBL" id="RLN22531.1"/>
    </source>
</evidence>
<organism evidence="4 5">
    <name type="scientific">Panicum miliaceum</name>
    <name type="common">Proso millet</name>
    <name type="synonym">Broomcorn millet</name>
    <dbReference type="NCBI Taxonomy" id="4540"/>
    <lineage>
        <taxon>Eukaryota</taxon>
        <taxon>Viridiplantae</taxon>
        <taxon>Streptophyta</taxon>
        <taxon>Embryophyta</taxon>
        <taxon>Tracheophyta</taxon>
        <taxon>Spermatophyta</taxon>
        <taxon>Magnoliopsida</taxon>
        <taxon>Liliopsida</taxon>
        <taxon>Poales</taxon>
        <taxon>Poaceae</taxon>
        <taxon>PACMAD clade</taxon>
        <taxon>Panicoideae</taxon>
        <taxon>Panicodae</taxon>
        <taxon>Paniceae</taxon>
        <taxon>Panicinae</taxon>
        <taxon>Panicum</taxon>
        <taxon>Panicum sect. Panicum</taxon>
    </lineage>
</organism>
<dbReference type="InterPro" id="IPR036186">
    <property type="entry name" value="Serpin_sf"/>
</dbReference>
<dbReference type="EMBL" id="PQIB02000004">
    <property type="protein sequence ID" value="RLN22531.1"/>
    <property type="molecule type" value="Genomic_DNA"/>
</dbReference>
<dbReference type="OrthoDB" id="1063785at2759"/>
<evidence type="ECO:0000313" key="5">
    <source>
        <dbReference type="Proteomes" id="UP000275267"/>
    </source>
</evidence>
<evidence type="ECO:0000256" key="2">
    <source>
        <dbReference type="SAM" id="MobiDB-lite"/>
    </source>
</evidence>
<dbReference type="InterPro" id="IPR023796">
    <property type="entry name" value="Serpin_dom"/>
</dbReference>
<dbReference type="InterPro" id="IPR042178">
    <property type="entry name" value="Serpin_sf_1"/>
</dbReference>
<proteinExistence type="inferred from homology"/>
<dbReference type="Pfam" id="PF00079">
    <property type="entry name" value="Serpin"/>
    <property type="match status" value="1"/>
</dbReference>
<protein>
    <submittedName>
        <fullName evidence="4">Serpin-Z1-like</fullName>
    </submittedName>
</protein>
<dbReference type="STRING" id="4540.A0A3L6SIW2"/>
<sequence length="144" mass="15429">MFLPKTTFFPTIPAQYPALASHAALHLHVLAADSAVGGDGVDAALRLKDAYARVTAEHYRAEARPAPFKSTRARQPAGSRTSSPPGSIHSAMQAVLANTLYFKGAWERKFDTSLTRDGTFDLPPAAMSAFRSCQAPCHELGSTL</sequence>
<feature type="region of interest" description="Disordered" evidence="2">
    <location>
        <begin position="63"/>
        <end position="88"/>
    </location>
</feature>
<reference evidence="5" key="1">
    <citation type="journal article" date="2019" name="Nat. Commun.">
        <title>The genome of broomcorn millet.</title>
        <authorList>
            <person name="Zou C."/>
            <person name="Miki D."/>
            <person name="Li D."/>
            <person name="Tang Q."/>
            <person name="Xiao L."/>
            <person name="Rajput S."/>
            <person name="Deng P."/>
            <person name="Jia W."/>
            <person name="Huang R."/>
            <person name="Zhang M."/>
            <person name="Sun Y."/>
            <person name="Hu J."/>
            <person name="Fu X."/>
            <person name="Schnable P.S."/>
            <person name="Li F."/>
            <person name="Zhang H."/>
            <person name="Feng B."/>
            <person name="Zhu X."/>
            <person name="Liu R."/>
            <person name="Schnable J.C."/>
            <person name="Zhu J.-K."/>
            <person name="Zhang H."/>
        </authorList>
    </citation>
    <scope>NUCLEOTIDE SEQUENCE [LARGE SCALE GENOMIC DNA]</scope>
</reference>
<comment type="caution">
    <text evidence="4">The sequence shown here is derived from an EMBL/GenBank/DDBJ whole genome shotgun (WGS) entry which is preliminary data.</text>
</comment>
<accession>A0A3L6SIW2</accession>
<evidence type="ECO:0000256" key="1">
    <source>
        <dbReference type="ARBA" id="ARBA00009500"/>
    </source>
</evidence>
<dbReference type="SUPFAM" id="SSF56574">
    <property type="entry name" value="Serpins"/>
    <property type="match status" value="1"/>
</dbReference>
<feature type="domain" description="Serpin" evidence="3">
    <location>
        <begin position="42"/>
        <end position="122"/>
    </location>
</feature>
<dbReference type="AlphaFoldDB" id="A0A3L6SIW2"/>
<comment type="similarity">
    <text evidence="1">Belongs to the serpin family.</text>
</comment>
<gene>
    <name evidence="4" type="ORF">C2845_PM07G03480</name>
</gene>